<name>A0A175YLD0_DAUCS</name>
<dbReference type="Gramene" id="KZM84060">
    <property type="protein sequence ID" value="KZM84060"/>
    <property type="gene ID" value="DCAR_028518"/>
</dbReference>
<evidence type="ECO:0000313" key="1">
    <source>
        <dbReference type="EMBL" id="WOH15030.1"/>
    </source>
</evidence>
<reference evidence="1" key="2">
    <citation type="submission" date="2022-03" db="EMBL/GenBank/DDBJ databases">
        <title>Draft title - Genomic analysis of global carrot germplasm unveils the trajectory of domestication and the origin of high carotenoid orange carrot.</title>
        <authorList>
            <person name="Iorizzo M."/>
            <person name="Ellison S."/>
            <person name="Senalik D."/>
            <person name="Macko-Podgorni A."/>
            <person name="Grzebelus D."/>
            <person name="Bostan H."/>
            <person name="Rolling W."/>
            <person name="Curaba J."/>
            <person name="Simon P."/>
        </authorList>
    </citation>
    <scope>NUCLEOTIDE SEQUENCE</scope>
    <source>
        <tissue evidence="1">Leaf</tissue>
    </source>
</reference>
<organism evidence="1 2">
    <name type="scientific">Daucus carota subsp. sativus</name>
    <name type="common">Carrot</name>
    <dbReference type="NCBI Taxonomy" id="79200"/>
    <lineage>
        <taxon>Eukaryota</taxon>
        <taxon>Viridiplantae</taxon>
        <taxon>Streptophyta</taxon>
        <taxon>Embryophyta</taxon>
        <taxon>Tracheophyta</taxon>
        <taxon>Spermatophyta</taxon>
        <taxon>Magnoliopsida</taxon>
        <taxon>eudicotyledons</taxon>
        <taxon>Gunneridae</taxon>
        <taxon>Pentapetalae</taxon>
        <taxon>asterids</taxon>
        <taxon>campanulids</taxon>
        <taxon>Apiales</taxon>
        <taxon>Apiaceae</taxon>
        <taxon>Apioideae</taxon>
        <taxon>Scandiceae</taxon>
        <taxon>Daucinae</taxon>
        <taxon>Daucus</taxon>
        <taxon>Daucus sect. Daucus</taxon>
    </lineage>
</organism>
<dbReference type="Proteomes" id="UP000077755">
    <property type="component" value="Chromosome 9"/>
</dbReference>
<dbReference type="AlphaFoldDB" id="A0A175YLD0"/>
<keyword evidence="2" id="KW-1185">Reference proteome</keyword>
<sequence length="202" mass="23699">MIPPRGKLEMVEDMHSYYNLNDQNDQLLRREHVRHLDQWESNIWEIHDNSIVSSKQEDELFNDSIEHAYNMATSEETRGNEVYFLTGDLQLDRHISNEMLKMSLGKKVGRTRKKNLFRNVFEVKGFKKLKSRYNKKKMGLNRSVGKRKVGSLERQELVELHTKSVGEKLLESKKDLAEQILESADLMGLVPQENREQAVEKI</sequence>
<dbReference type="EMBL" id="CP093351">
    <property type="protein sequence ID" value="WOH15030.1"/>
    <property type="molecule type" value="Genomic_DNA"/>
</dbReference>
<proteinExistence type="predicted"/>
<gene>
    <name evidence="1" type="ORF">DCAR_0934562</name>
</gene>
<accession>A0A175YLD0</accession>
<protein>
    <submittedName>
        <fullName evidence="1">Uncharacterized protein</fullName>
    </submittedName>
</protein>
<reference evidence="1" key="1">
    <citation type="journal article" date="2016" name="Nat. Genet.">
        <title>A high-quality carrot genome assembly provides new insights into carotenoid accumulation and asterid genome evolution.</title>
        <authorList>
            <person name="Iorizzo M."/>
            <person name="Ellison S."/>
            <person name="Senalik D."/>
            <person name="Zeng P."/>
            <person name="Satapoomin P."/>
            <person name="Huang J."/>
            <person name="Bowman M."/>
            <person name="Iovene M."/>
            <person name="Sanseverino W."/>
            <person name="Cavagnaro P."/>
            <person name="Yildiz M."/>
            <person name="Macko-Podgorni A."/>
            <person name="Moranska E."/>
            <person name="Grzebelus E."/>
            <person name="Grzebelus D."/>
            <person name="Ashrafi H."/>
            <person name="Zheng Z."/>
            <person name="Cheng S."/>
            <person name="Spooner D."/>
            <person name="Van Deynze A."/>
            <person name="Simon P."/>
        </authorList>
    </citation>
    <scope>NUCLEOTIDE SEQUENCE</scope>
    <source>
        <tissue evidence="1">Leaf</tissue>
    </source>
</reference>
<evidence type="ECO:0000313" key="2">
    <source>
        <dbReference type="Proteomes" id="UP000077755"/>
    </source>
</evidence>